<organism evidence="1">
    <name type="scientific">Kwoniella pini CBS 10737</name>
    <dbReference type="NCBI Taxonomy" id="1296096"/>
    <lineage>
        <taxon>Eukaryota</taxon>
        <taxon>Fungi</taxon>
        <taxon>Dikarya</taxon>
        <taxon>Basidiomycota</taxon>
        <taxon>Agaricomycotina</taxon>
        <taxon>Tremellomycetes</taxon>
        <taxon>Tremellales</taxon>
        <taxon>Cryptococcaceae</taxon>
        <taxon>Kwoniella</taxon>
    </lineage>
</organism>
<dbReference type="AlphaFoldDB" id="A0A1B9I5G8"/>
<reference evidence="2" key="4">
    <citation type="submission" date="2024-02" db="EMBL/GenBank/DDBJ databases">
        <title>Comparative genomics of Cryptococcus and Kwoniella reveals pathogenesis evolution and contrasting modes of karyotype evolution via chromosome fusion or intercentromeric recombination.</title>
        <authorList>
            <person name="Coelho M.A."/>
            <person name="David-Palma M."/>
            <person name="Shea T."/>
            <person name="Bowers K."/>
            <person name="McGinley-Smith S."/>
            <person name="Mohammad A.W."/>
            <person name="Gnirke A."/>
            <person name="Yurkov A.M."/>
            <person name="Nowrousian M."/>
            <person name="Sun S."/>
            <person name="Cuomo C.A."/>
            <person name="Heitman J."/>
        </authorList>
    </citation>
    <scope>NUCLEOTIDE SEQUENCE</scope>
    <source>
        <strain evidence="2">CBS 10737</strain>
    </source>
</reference>
<dbReference type="RefSeq" id="XP_019011987.1">
    <property type="nucleotide sequence ID" value="XM_019154584.1"/>
</dbReference>
<sequence>MRSTRSGHDGQMRTVKPFTSRVKWNTSDLLLLQQDPLDSRRAGRFGYTDIPLSRQIQGVYQEESSLFEDQYDISQPNYLESNSNPSKFVVSKFIKEHLCKYIPIRSIRSDRLKYLTISSSSTR</sequence>
<reference evidence="1" key="3">
    <citation type="submission" date="2016-07" db="EMBL/GenBank/DDBJ databases">
        <title>Evolution of pathogenesis and genome organization in the Tremellales.</title>
        <authorList>
            <person name="Cuomo C."/>
            <person name="Litvintseva A."/>
            <person name="Heitman J."/>
            <person name="Chen Y."/>
            <person name="Sun S."/>
            <person name="Springer D."/>
            <person name="Dromer F."/>
            <person name="Young S."/>
            <person name="Zeng Q."/>
            <person name="Chapman S."/>
            <person name="Gujja S."/>
            <person name="Saif S."/>
            <person name="Birren B."/>
        </authorList>
    </citation>
    <scope>NUCLEOTIDE SEQUENCE</scope>
    <source>
        <strain evidence="1">CBS 10737</strain>
    </source>
</reference>
<evidence type="ECO:0000313" key="1">
    <source>
        <dbReference type="EMBL" id="OCF50768.1"/>
    </source>
</evidence>
<accession>A0A1B9I5G8</accession>
<gene>
    <name evidence="1" type="ORF">I206_02824</name>
    <name evidence="2" type="ORF">I206_102473</name>
</gene>
<keyword evidence="3" id="KW-1185">Reference proteome</keyword>
<proteinExistence type="predicted"/>
<protein>
    <submittedName>
        <fullName evidence="1">Uncharacterized protein</fullName>
    </submittedName>
</protein>
<dbReference type="GeneID" id="30171193"/>
<reference evidence="1" key="1">
    <citation type="submission" date="2013-07" db="EMBL/GenBank/DDBJ databases">
        <title>The Genome Sequence of Cryptococcus pinus CBS10737.</title>
        <authorList>
            <consortium name="The Broad Institute Genome Sequencing Platform"/>
            <person name="Cuomo C."/>
            <person name="Litvintseva A."/>
            <person name="Chen Y."/>
            <person name="Heitman J."/>
            <person name="Sun S."/>
            <person name="Springer D."/>
            <person name="Dromer F."/>
            <person name="Young S.K."/>
            <person name="Zeng Q."/>
            <person name="Gargeya S."/>
            <person name="Fitzgerald M."/>
            <person name="Abouelleil A."/>
            <person name="Alvarado L."/>
            <person name="Berlin A.M."/>
            <person name="Chapman S.B."/>
            <person name="Dewar J."/>
            <person name="Goldberg J."/>
            <person name="Griggs A."/>
            <person name="Gujja S."/>
            <person name="Hansen M."/>
            <person name="Howarth C."/>
            <person name="Imamovic A."/>
            <person name="Larimer J."/>
            <person name="McCowan C."/>
            <person name="Murphy C."/>
            <person name="Pearson M."/>
            <person name="Priest M."/>
            <person name="Roberts A."/>
            <person name="Saif S."/>
            <person name="Shea T."/>
            <person name="Sykes S."/>
            <person name="Wortman J."/>
            <person name="Nusbaum C."/>
            <person name="Birren B."/>
        </authorList>
    </citation>
    <scope>NUCLEOTIDE SEQUENCE [LARGE SCALE GENOMIC DNA]</scope>
    <source>
        <strain evidence="1">CBS 10737</strain>
    </source>
</reference>
<dbReference type="EMBL" id="KI894009">
    <property type="protein sequence ID" value="OCF50768.1"/>
    <property type="molecule type" value="Genomic_DNA"/>
</dbReference>
<dbReference type="EMBL" id="CP144521">
    <property type="protein sequence ID" value="WWC68544.1"/>
    <property type="molecule type" value="Genomic_DNA"/>
</dbReference>
<evidence type="ECO:0000313" key="3">
    <source>
        <dbReference type="Proteomes" id="UP000094020"/>
    </source>
</evidence>
<dbReference type="Proteomes" id="UP000094020">
    <property type="component" value="Chromosome 3"/>
</dbReference>
<reference evidence="2" key="2">
    <citation type="submission" date="2013-07" db="EMBL/GenBank/DDBJ databases">
        <authorList>
            <consortium name="The Broad Institute Genome Sequencing Platform"/>
            <person name="Cuomo C."/>
            <person name="Litvintseva A."/>
            <person name="Chen Y."/>
            <person name="Heitman J."/>
            <person name="Sun S."/>
            <person name="Springer D."/>
            <person name="Dromer F."/>
            <person name="Young S.K."/>
            <person name="Zeng Q."/>
            <person name="Gargeya S."/>
            <person name="Fitzgerald M."/>
            <person name="Abouelleil A."/>
            <person name="Alvarado L."/>
            <person name="Berlin A.M."/>
            <person name="Chapman S.B."/>
            <person name="Dewar J."/>
            <person name="Goldberg J."/>
            <person name="Griggs A."/>
            <person name="Gujja S."/>
            <person name="Hansen M."/>
            <person name="Howarth C."/>
            <person name="Imamovic A."/>
            <person name="Larimer J."/>
            <person name="McCowan C."/>
            <person name="Murphy C."/>
            <person name="Pearson M."/>
            <person name="Priest M."/>
            <person name="Roberts A."/>
            <person name="Saif S."/>
            <person name="Shea T."/>
            <person name="Sykes S."/>
            <person name="Wortman J."/>
            <person name="Nusbaum C."/>
            <person name="Birren B."/>
        </authorList>
    </citation>
    <scope>NUCLEOTIDE SEQUENCE</scope>
    <source>
        <strain evidence="2">CBS 10737</strain>
    </source>
</reference>
<name>A0A1B9I5G8_9TREE</name>
<dbReference type="KEGG" id="kpin:30171193"/>
<evidence type="ECO:0000313" key="2">
    <source>
        <dbReference type="EMBL" id="WWC68544.1"/>
    </source>
</evidence>